<dbReference type="EMBL" id="JAOCDG010000003">
    <property type="protein sequence ID" value="MDH0686966.1"/>
    <property type="molecule type" value="Genomic_DNA"/>
</dbReference>
<proteinExistence type="predicted"/>
<dbReference type="InterPro" id="IPR022073">
    <property type="entry name" value="T4BSS_DotH_IcmK"/>
</dbReference>
<sequence>MKKVTLIPSILLLSLLSIQAAAEPAEQDVRSSDPLVDTLLKRKYPLTIEQQAVIEQYMIDDRKGLAPQIPLGATSTDPEQIIDLTDGGKTKSVTLQLGYLTSLMVVGENGAPWPVRRARAGDDSVVNVDLVEDSGAVEMHPQKPWVNTNVILYLVDRNEPIKLYVKVSSDPSDGVKDSLKLIVDGVPTGSAPLLQPNRVAIDHQLMNALGQSPGRNWTSLKVKDTESVPFSISYWLSPNREDAIIRLRGASMVGPDWLTETRDVDGVTRVYRYRAPIPLMIRTRDSAGIEYQVHLENPADILAGRDGSRTMTVKRTSPERPPMDSALPFEEPLGLVGRDRVQRIAPASNGAQESVKTYESFDGKGVRTNRVQIVSDLTINRDTAARLIEETHRNRPIPVPAANAEKASDVQVNAVAAEKPLVAKTVSTAGTTTAATAATTVLPSVVATAPPASSGVMFSVRNGGLYENLFRLTQEAKWNTPIWDLGEQDKVVQGGYVINAPTPEEAIAKFLEPYADSYRFNVQISPLEKKVWLH</sequence>
<evidence type="ECO:0000313" key="3">
    <source>
        <dbReference type="Proteomes" id="UP001161139"/>
    </source>
</evidence>
<feature type="chain" id="PRO_5044838580" evidence="1">
    <location>
        <begin position="23"/>
        <end position="534"/>
    </location>
</feature>
<name>A0ABD4XW94_STUST</name>
<dbReference type="AlphaFoldDB" id="A0ABD4XW94"/>
<dbReference type="RefSeq" id="WP_279648966.1">
    <property type="nucleotide sequence ID" value="NZ_JAOCDG010000003.1"/>
</dbReference>
<dbReference type="Proteomes" id="UP001161139">
    <property type="component" value="Unassembled WGS sequence"/>
</dbReference>
<comment type="caution">
    <text evidence="2">The sequence shown here is derived from an EMBL/GenBank/DDBJ whole genome shotgun (WGS) entry which is preliminary data.</text>
</comment>
<evidence type="ECO:0000313" key="2">
    <source>
        <dbReference type="EMBL" id="MDH0686966.1"/>
    </source>
</evidence>
<keyword evidence="1" id="KW-0732">Signal</keyword>
<organism evidence="2 3">
    <name type="scientific">Stutzerimonas stutzeri</name>
    <name type="common">Pseudomonas stutzeri</name>
    <dbReference type="NCBI Taxonomy" id="316"/>
    <lineage>
        <taxon>Bacteria</taxon>
        <taxon>Pseudomonadati</taxon>
        <taxon>Pseudomonadota</taxon>
        <taxon>Gammaproteobacteria</taxon>
        <taxon>Pseudomonadales</taxon>
        <taxon>Pseudomonadaceae</taxon>
        <taxon>Stutzerimonas</taxon>
    </lineage>
</organism>
<dbReference type="Pfam" id="PF12293">
    <property type="entry name" value="T4BSS_DotH_IcmK"/>
    <property type="match status" value="1"/>
</dbReference>
<reference evidence="2" key="1">
    <citation type="submission" date="2022-09" db="EMBL/GenBank/DDBJ databases">
        <title>Intensive care unit water sources are persistently colonized with multi-drug resistant bacteria and are the site of extensive horizontal gene transfer of antibiotic resistance genes.</title>
        <authorList>
            <person name="Diorio-Toth L."/>
        </authorList>
    </citation>
    <scope>NUCLEOTIDE SEQUENCE</scope>
    <source>
        <strain evidence="2">GD03864</strain>
    </source>
</reference>
<evidence type="ECO:0000256" key="1">
    <source>
        <dbReference type="SAM" id="SignalP"/>
    </source>
</evidence>
<gene>
    <name evidence="2" type="ORF">N5D09_02555</name>
</gene>
<protein>
    <submittedName>
        <fullName evidence="2">DotH/IcmK family type IV secretion protein</fullName>
    </submittedName>
</protein>
<accession>A0ABD4XW94</accession>
<feature type="signal peptide" evidence="1">
    <location>
        <begin position="1"/>
        <end position="22"/>
    </location>
</feature>